<proteinExistence type="predicted"/>
<dbReference type="Proteomes" id="UP001162483">
    <property type="component" value="Unassembled WGS sequence"/>
</dbReference>
<gene>
    <name evidence="1" type="ORF">SPARVUS_LOCUS10649274</name>
</gene>
<reference evidence="1" key="1">
    <citation type="submission" date="2023-05" db="EMBL/GenBank/DDBJ databases">
        <authorList>
            <person name="Stuckert A."/>
        </authorList>
    </citation>
    <scope>NUCLEOTIDE SEQUENCE</scope>
</reference>
<evidence type="ECO:0000313" key="2">
    <source>
        <dbReference type="Proteomes" id="UP001162483"/>
    </source>
</evidence>
<name>A0ABN9EVG2_9NEOB</name>
<evidence type="ECO:0000313" key="1">
    <source>
        <dbReference type="EMBL" id="CAI9587826.1"/>
    </source>
</evidence>
<protein>
    <submittedName>
        <fullName evidence="1">Uncharacterized protein</fullName>
    </submittedName>
</protein>
<keyword evidence="2" id="KW-1185">Reference proteome</keyword>
<comment type="caution">
    <text evidence="1">The sequence shown here is derived from an EMBL/GenBank/DDBJ whole genome shotgun (WGS) entry which is preliminary data.</text>
</comment>
<organism evidence="1 2">
    <name type="scientific">Staurois parvus</name>
    <dbReference type="NCBI Taxonomy" id="386267"/>
    <lineage>
        <taxon>Eukaryota</taxon>
        <taxon>Metazoa</taxon>
        <taxon>Chordata</taxon>
        <taxon>Craniata</taxon>
        <taxon>Vertebrata</taxon>
        <taxon>Euteleostomi</taxon>
        <taxon>Amphibia</taxon>
        <taxon>Batrachia</taxon>
        <taxon>Anura</taxon>
        <taxon>Neobatrachia</taxon>
        <taxon>Ranoidea</taxon>
        <taxon>Ranidae</taxon>
        <taxon>Staurois</taxon>
    </lineage>
</organism>
<sequence>MQGPGRPDMVNAGFSNTLNCSQPPPNPFFLLLSSAFLLDGGYVRSPRSHCM</sequence>
<accession>A0ABN9EVG2</accession>
<dbReference type="EMBL" id="CATNWA010015888">
    <property type="protein sequence ID" value="CAI9587826.1"/>
    <property type="molecule type" value="Genomic_DNA"/>
</dbReference>